<dbReference type="PANTHER" id="PTHR11638:SF18">
    <property type="entry name" value="HEAT SHOCK PROTEIN 104"/>
    <property type="match status" value="1"/>
</dbReference>
<evidence type="ECO:0000256" key="5">
    <source>
        <dbReference type="PROSITE-ProRule" id="PRU01251"/>
    </source>
</evidence>
<feature type="coiled-coil region" evidence="7">
    <location>
        <begin position="433"/>
        <end position="498"/>
    </location>
</feature>
<dbReference type="Pfam" id="PF00004">
    <property type="entry name" value="AAA"/>
    <property type="match status" value="1"/>
</dbReference>
<evidence type="ECO:0000256" key="1">
    <source>
        <dbReference type="ARBA" id="ARBA00022737"/>
    </source>
</evidence>
<dbReference type="PANTHER" id="PTHR11638">
    <property type="entry name" value="ATP-DEPENDENT CLP PROTEASE"/>
    <property type="match status" value="1"/>
</dbReference>
<dbReference type="InterPro" id="IPR003593">
    <property type="entry name" value="AAA+_ATPase"/>
</dbReference>
<evidence type="ECO:0000256" key="2">
    <source>
        <dbReference type="ARBA" id="ARBA00022741"/>
    </source>
</evidence>
<dbReference type="SUPFAM" id="SSF81923">
    <property type="entry name" value="Double Clp-N motif"/>
    <property type="match status" value="1"/>
</dbReference>
<name>A0ABP1G2H3_9CHLO</name>
<gene>
    <name evidence="10" type="primary">g8257</name>
    <name evidence="10" type="ORF">VP750_LOCUS7098</name>
</gene>
<dbReference type="SMART" id="SM01086">
    <property type="entry name" value="ClpB_D2-small"/>
    <property type="match status" value="1"/>
</dbReference>
<dbReference type="PROSITE" id="PS00870">
    <property type="entry name" value="CLPAB_1"/>
    <property type="match status" value="1"/>
</dbReference>
<accession>A0ABP1G2H3</accession>
<evidence type="ECO:0000256" key="4">
    <source>
        <dbReference type="ARBA" id="ARBA00023186"/>
    </source>
</evidence>
<keyword evidence="11" id="KW-1185">Reference proteome</keyword>
<evidence type="ECO:0000313" key="11">
    <source>
        <dbReference type="Proteomes" id="UP001497392"/>
    </source>
</evidence>
<comment type="caution">
    <text evidence="10">The sequence shown here is derived from an EMBL/GenBank/DDBJ whole genome shotgun (WGS) entry which is preliminary data.</text>
</comment>
<dbReference type="InterPro" id="IPR018368">
    <property type="entry name" value="ClpA/B_CS1"/>
</dbReference>
<sequence>MDPKKFTQKTHEAIRAASELAQDNGHAQISPVHLAIALFEDPEGLAKQAVLREGNDETLRSILRVLKKMLVRQPSVDPPPERAELSKDLAKVLTAAQKQAKQNGDTYVGTDTLLRALLDNKDIASTLTEAGTSKGQLDTALQSVRGSGASVDTDTGDQKFEALQKYGTDLTAKAAQLDPVIGRDEEIRRCVRILCRRTKNNPVLIGDPGVGKTAIVEGLAQRIVKGDVPVVLKNTRVISLDMGALVAGSKYRGEFEERLKAVLNEVQQAQNIILFIDEIHLVLGAGKTDGAMDAANLLKPMLARGELRCIGATTLAEYRQHMEKDAAFERRFQQVLVNEPSVLDTIQILRGIAEKYASFHGVRISDRALVAAAELSTRYIQGRFLPDKAIDLVDEACANVRVQLDSVPEEIDVLRRQKYRLDIEERAISKEKDKASKERLDDVRRELRDIEERLKPQELRYQAEHGTLEELRGLQRKRDELKVKLAEAENRLDMAMVADIRFGALQDVEEAIKKKVSELPKDPMLTEEVGPGDIGQVVSRWTGIPVSKLAQSERERLLRLAEELHVRVVGQNQAVNAVADAVLRSRAGLASQTRGSSFLFLGPTGVGKTELAKALAELLFDDEKNMVRLDMSEYMEKHTVARLIGAPPGYIGHEEGGQLTEAVRRRPYSVVLLDEVEKAHREVMNILLGVLDDGRLTDSKGRTVSFANTVIIMTSNLGSDLLLEHGNSQMAKDLVMGVVRQHFRPEFLNRLDDVVMFEPLGQLQLREVASKMVKELNSRLVTKSITLQLTPAALDFAVAQAYDHMYGARPLRRWLEHHILTDLSRMIVTGELTEGSTVTADAGPSPAGGGALRYAVQRAPEAANGGGAENKRPRHNGQNALDIEELDMEE</sequence>
<dbReference type="InterPro" id="IPR004176">
    <property type="entry name" value="Clp_R_N"/>
</dbReference>
<dbReference type="Gene3D" id="1.10.8.60">
    <property type="match status" value="1"/>
</dbReference>
<feature type="region of interest" description="Disordered" evidence="8">
    <location>
        <begin position="858"/>
        <end position="890"/>
    </location>
</feature>
<reference evidence="10 11" key="1">
    <citation type="submission" date="2024-06" db="EMBL/GenBank/DDBJ databases">
        <authorList>
            <person name="Kraege A."/>
            <person name="Thomma B."/>
        </authorList>
    </citation>
    <scope>NUCLEOTIDE SEQUENCE [LARGE SCALE GENOMIC DNA]</scope>
</reference>
<dbReference type="PRINTS" id="PR00300">
    <property type="entry name" value="CLPPROTEASEA"/>
</dbReference>
<dbReference type="InterPro" id="IPR036628">
    <property type="entry name" value="Clp_N_dom_sf"/>
</dbReference>
<dbReference type="InterPro" id="IPR003959">
    <property type="entry name" value="ATPase_AAA_core"/>
</dbReference>
<dbReference type="PROSITE" id="PS00871">
    <property type="entry name" value="CLPAB_2"/>
    <property type="match status" value="1"/>
</dbReference>
<evidence type="ECO:0000256" key="7">
    <source>
        <dbReference type="SAM" id="Coils"/>
    </source>
</evidence>
<dbReference type="InterPro" id="IPR001270">
    <property type="entry name" value="ClpA/B"/>
</dbReference>
<evidence type="ECO:0000313" key="10">
    <source>
        <dbReference type="EMBL" id="CAL5225439.1"/>
    </source>
</evidence>
<comment type="similarity">
    <text evidence="6">Belongs to the ClpA/ClpB family.</text>
</comment>
<dbReference type="PROSITE" id="PS51903">
    <property type="entry name" value="CLP_R"/>
    <property type="match status" value="1"/>
</dbReference>
<evidence type="ECO:0000256" key="6">
    <source>
        <dbReference type="RuleBase" id="RU004432"/>
    </source>
</evidence>
<protein>
    <submittedName>
        <fullName evidence="10">G8257 protein</fullName>
    </submittedName>
</protein>
<keyword evidence="4 6" id="KW-0143">Chaperone</keyword>
<dbReference type="Pfam" id="PF07724">
    <property type="entry name" value="AAA_2"/>
    <property type="match status" value="1"/>
</dbReference>
<feature type="domain" description="Clp R" evidence="9">
    <location>
        <begin position="3"/>
        <end position="147"/>
    </location>
</feature>
<keyword evidence="3 6" id="KW-0067">ATP-binding</keyword>
<dbReference type="Pfam" id="PF02861">
    <property type="entry name" value="Clp_N"/>
    <property type="match status" value="1"/>
</dbReference>
<evidence type="ECO:0000259" key="9">
    <source>
        <dbReference type="PROSITE" id="PS51903"/>
    </source>
</evidence>
<keyword evidence="7" id="KW-0175">Coiled coil</keyword>
<proteinExistence type="inferred from homology"/>
<dbReference type="SMART" id="SM00382">
    <property type="entry name" value="AAA"/>
    <property type="match status" value="2"/>
</dbReference>
<dbReference type="Pfam" id="PF17871">
    <property type="entry name" value="AAA_lid_9"/>
    <property type="match status" value="1"/>
</dbReference>
<keyword evidence="1 5" id="KW-0677">Repeat</keyword>
<dbReference type="InterPro" id="IPR041546">
    <property type="entry name" value="ClpA/ClpB_AAA_lid"/>
</dbReference>
<dbReference type="SUPFAM" id="SSF52540">
    <property type="entry name" value="P-loop containing nucleoside triphosphate hydrolases"/>
    <property type="match status" value="2"/>
</dbReference>
<dbReference type="CDD" id="cd00009">
    <property type="entry name" value="AAA"/>
    <property type="match status" value="1"/>
</dbReference>
<dbReference type="InterPro" id="IPR019489">
    <property type="entry name" value="Clp_ATPase_C"/>
</dbReference>
<dbReference type="Pfam" id="PF10431">
    <property type="entry name" value="ClpB_D2-small"/>
    <property type="match status" value="1"/>
</dbReference>
<evidence type="ECO:0000256" key="3">
    <source>
        <dbReference type="ARBA" id="ARBA00022840"/>
    </source>
</evidence>
<dbReference type="Gene3D" id="1.10.1780.10">
    <property type="entry name" value="Clp, N-terminal domain"/>
    <property type="match status" value="1"/>
</dbReference>
<organism evidence="10 11">
    <name type="scientific">Coccomyxa viridis</name>
    <dbReference type="NCBI Taxonomy" id="1274662"/>
    <lineage>
        <taxon>Eukaryota</taxon>
        <taxon>Viridiplantae</taxon>
        <taxon>Chlorophyta</taxon>
        <taxon>core chlorophytes</taxon>
        <taxon>Trebouxiophyceae</taxon>
        <taxon>Trebouxiophyceae incertae sedis</taxon>
        <taxon>Coccomyxaceae</taxon>
        <taxon>Coccomyxa</taxon>
    </lineage>
</organism>
<keyword evidence="2 6" id="KW-0547">Nucleotide-binding</keyword>
<dbReference type="EMBL" id="CAXHTA020000012">
    <property type="protein sequence ID" value="CAL5225439.1"/>
    <property type="molecule type" value="Genomic_DNA"/>
</dbReference>
<dbReference type="InterPro" id="IPR027417">
    <property type="entry name" value="P-loop_NTPase"/>
</dbReference>
<dbReference type="CDD" id="cd19499">
    <property type="entry name" value="RecA-like_ClpB_Hsp104-like"/>
    <property type="match status" value="1"/>
</dbReference>
<dbReference type="Gene3D" id="3.40.50.300">
    <property type="entry name" value="P-loop containing nucleotide triphosphate hydrolases"/>
    <property type="match status" value="3"/>
</dbReference>
<dbReference type="InterPro" id="IPR028299">
    <property type="entry name" value="ClpA/B_CS2"/>
</dbReference>
<dbReference type="Proteomes" id="UP001497392">
    <property type="component" value="Unassembled WGS sequence"/>
</dbReference>
<evidence type="ECO:0000256" key="8">
    <source>
        <dbReference type="SAM" id="MobiDB-lite"/>
    </source>
</evidence>
<dbReference type="InterPro" id="IPR050130">
    <property type="entry name" value="ClpA_ClpB"/>
</dbReference>